<dbReference type="Gene3D" id="1.20.1050.40">
    <property type="entry name" value="Endopeptidase. Chain P, domain 1"/>
    <property type="match status" value="1"/>
</dbReference>
<dbReference type="SUPFAM" id="SSF55486">
    <property type="entry name" value="Metalloproteases ('zincins'), catalytic domain"/>
    <property type="match status" value="1"/>
</dbReference>
<evidence type="ECO:0000256" key="2">
    <source>
        <dbReference type="ARBA" id="ARBA00022670"/>
    </source>
</evidence>
<proteinExistence type="inferred from homology"/>
<dbReference type="Pfam" id="PF01432">
    <property type="entry name" value="Peptidase_M3"/>
    <property type="match status" value="1"/>
</dbReference>
<evidence type="ECO:0000313" key="10">
    <source>
        <dbReference type="EMBL" id="KAK0384475.1"/>
    </source>
</evidence>
<evidence type="ECO:0000256" key="8">
    <source>
        <dbReference type="SAM" id="MobiDB-lite"/>
    </source>
</evidence>
<organism evidence="10 11">
    <name type="scientific">Sarocladium strictum</name>
    <name type="common">Black bundle disease fungus</name>
    <name type="synonym">Acremonium strictum</name>
    <dbReference type="NCBI Taxonomy" id="5046"/>
    <lineage>
        <taxon>Eukaryota</taxon>
        <taxon>Fungi</taxon>
        <taxon>Dikarya</taxon>
        <taxon>Ascomycota</taxon>
        <taxon>Pezizomycotina</taxon>
        <taxon>Sordariomycetes</taxon>
        <taxon>Hypocreomycetidae</taxon>
        <taxon>Hypocreales</taxon>
        <taxon>Sarocladiaceae</taxon>
        <taxon>Sarocladium</taxon>
    </lineage>
</organism>
<dbReference type="GO" id="GO:0006508">
    <property type="term" value="P:proteolysis"/>
    <property type="evidence" value="ECO:0007669"/>
    <property type="project" value="UniProtKB-KW"/>
</dbReference>
<keyword evidence="4 7" id="KW-0378">Hydrolase</keyword>
<dbReference type="InterPro" id="IPR024079">
    <property type="entry name" value="MetalloPept_cat_dom_sf"/>
</dbReference>
<dbReference type="AlphaFoldDB" id="A0AA39GBX3"/>
<dbReference type="InterPro" id="IPR045090">
    <property type="entry name" value="Pept_M3A_M3B"/>
</dbReference>
<dbReference type="InterPro" id="IPR001567">
    <property type="entry name" value="Pept_M3A_M3B_dom"/>
</dbReference>
<evidence type="ECO:0000259" key="9">
    <source>
        <dbReference type="Pfam" id="PF01432"/>
    </source>
</evidence>
<comment type="cofactor">
    <cofactor evidence="7">
        <name>Zn(2+)</name>
        <dbReference type="ChEBI" id="CHEBI:29105"/>
    </cofactor>
    <text evidence="7">Binds 1 zinc ion.</text>
</comment>
<reference evidence="10" key="1">
    <citation type="submission" date="2022-10" db="EMBL/GenBank/DDBJ databases">
        <title>Determination and structural analysis of whole genome sequence of Sarocladium strictum F4-1.</title>
        <authorList>
            <person name="Hu L."/>
            <person name="Jiang Y."/>
        </authorList>
    </citation>
    <scope>NUCLEOTIDE SEQUENCE</scope>
    <source>
        <strain evidence="10">F4-1</strain>
    </source>
</reference>
<dbReference type="EMBL" id="JAPDFR010000008">
    <property type="protein sequence ID" value="KAK0384475.1"/>
    <property type="molecule type" value="Genomic_DNA"/>
</dbReference>
<evidence type="ECO:0000256" key="6">
    <source>
        <dbReference type="ARBA" id="ARBA00023049"/>
    </source>
</evidence>
<evidence type="ECO:0000256" key="4">
    <source>
        <dbReference type="ARBA" id="ARBA00022801"/>
    </source>
</evidence>
<comment type="similarity">
    <text evidence="1 7">Belongs to the peptidase M3 family.</text>
</comment>
<feature type="domain" description="Peptidase M3A/M3B catalytic" evidence="9">
    <location>
        <begin position="213"/>
        <end position="691"/>
    </location>
</feature>
<dbReference type="GO" id="GO:0005758">
    <property type="term" value="C:mitochondrial intermembrane space"/>
    <property type="evidence" value="ECO:0007669"/>
    <property type="project" value="TreeGrafter"/>
</dbReference>
<evidence type="ECO:0000313" key="11">
    <source>
        <dbReference type="Proteomes" id="UP001175261"/>
    </source>
</evidence>
<evidence type="ECO:0000256" key="7">
    <source>
        <dbReference type="RuleBase" id="RU003435"/>
    </source>
</evidence>
<keyword evidence="6 7" id="KW-0482">Metalloprotease</keyword>
<evidence type="ECO:0000256" key="3">
    <source>
        <dbReference type="ARBA" id="ARBA00022723"/>
    </source>
</evidence>
<sequence>MAVQKQPLQPLPYILGPEEIIPTIQRHIDEHREVIKTVSAIDVSNASFSNVIAPLVHLANAQAGEQAVVDALKYCTPRDYQQKVEEAQMMLEEYLSSVRDRHLYNLIKAAKEAGGHDLDQESQKLMNKMVLEFQEHGYGILDDAGIRKRAERTSRINQLCNDINRKLREDNSGVYFSPEEVDGLPTSAREPPSSPDGKEFYSHVGKYMTVVRNAHDPETRRRMLLSYYASCPENVPLFREVILLRDEHARELGASSHAEAKIPDRLAQSIEWVEGLMDSLTRALLPSAWEDYKRICATKERLLRDTGTDANNEGSSDRLMPWDYLYYSKISSDGQKSGNEEAISEYFPLHHTFSAMLQLFADNLQIRFDPISNKELINKVWHKDVQAWSVWEDQPSSQGGFIGYFFADMLGRPDKYKGNQSVNLQPGYLKPDGTRVYPANILMCGFQLSAGSGYLLSHYQVVTLFHELGHSIHDLLARTRYARFHGYQVPLELGEGIAMMLEHFCWLPEVLRSLSLHFTRVDKAFMDGWIKQHPGRELPSEKLPEGLLDVVMTRRAKGKVFKTLGIMVDVLFDLAVHNPSSRDALLQLNEVELYKDIYHRLKFRKLPDPSYSHAQNGLLVSGYDAGYYAYIIAEILAADMFHLVFAKDPFSKDAWQVLRKGLLEYGGSRDEVQVVESFLGGRPTNPEALLAVLDVPR</sequence>
<keyword evidence="2 7" id="KW-0645">Protease</keyword>
<keyword evidence="3 7" id="KW-0479">Metal-binding</keyword>
<dbReference type="PANTHER" id="PTHR11804:SF84">
    <property type="entry name" value="SACCHAROLYSIN"/>
    <property type="match status" value="1"/>
</dbReference>
<dbReference type="Proteomes" id="UP001175261">
    <property type="component" value="Unassembled WGS sequence"/>
</dbReference>
<dbReference type="InterPro" id="IPR024077">
    <property type="entry name" value="Neurolysin/TOP_dom2"/>
</dbReference>
<evidence type="ECO:0000256" key="1">
    <source>
        <dbReference type="ARBA" id="ARBA00006040"/>
    </source>
</evidence>
<feature type="region of interest" description="Disordered" evidence="8">
    <location>
        <begin position="176"/>
        <end position="197"/>
    </location>
</feature>
<comment type="caution">
    <text evidence="10">The sequence shown here is derived from an EMBL/GenBank/DDBJ whole genome shotgun (WGS) entry which is preliminary data.</text>
</comment>
<keyword evidence="11" id="KW-1185">Reference proteome</keyword>
<dbReference type="Gene3D" id="1.10.1370.10">
    <property type="entry name" value="Neurolysin, domain 3"/>
    <property type="match status" value="1"/>
</dbReference>
<name>A0AA39GBX3_SARSR</name>
<dbReference type="InterPro" id="IPR024080">
    <property type="entry name" value="Neurolysin/TOP_N"/>
</dbReference>
<dbReference type="GO" id="GO:0006518">
    <property type="term" value="P:peptide metabolic process"/>
    <property type="evidence" value="ECO:0007669"/>
    <property type="project" value="TreeGrafter"/>
</dbReference>
<keyword evidence="5 7" id="KW-0862">Zinc</keyword>
<evidence type="ECO:0000256" key="5">
    <source>
        <dbReference type="ARBA" id="ARBA00022833"/>
    </source>
</evidence>
<protein>
    <recommendedName>
        <fullName evidence="9">Peptidase M3A/M3B catalytic domain-containing protein</fullName>
    </recommendedName>
</protein>
<dbReference type="PANTHER" id="PTHR11804">
    <property type="entry name" value="PROTEASE M3 THIMET OLIGOPEPTIDASE-RELATED"/>
    <property type="match status" value="1"/>
</dbReference>
<dbReference type="GO" id="GO:0004222">
    <property type="term" value="F:metalloendopeptidase activity"/>
    <property type="evidence" value="ECO:0007669"/>
    <property type="project" value="InterPro"/>
</dbReference>
<dbReference type="GO" id="GO:0046872">
    <property type="term" value="F:metal ion binding"/>
    <property type="evidence" value="ECO:0007669"/>
    <property type="project" value="UniProtKB-UniRule"/>
</dbReference>
<gene>
    <name evidence="10" type="ORF">NLU13_8561</name>
</gene>
<accession>A0AA39GBX3</accession>
<dbReference type="Gene3D" id="3.40.390.10">
    <property type="entry name" value="Collagenase (Catalytic Domain)"/>
    <property type="match status" value="1"/>
</dbReference>